<evidence type="ECO:0000256" key="3">
    <source>
        <dbReference type="ARBA" id="ARBA00009789"/>
    </source>
</evidence>
<dbReference type="GO" id="GO:0050518">
    <property type="term" value="F:2-C-methyl-D-erythritol 4-phosphate cytidylyltransferase activity"/>
    <property type="evidence" value="ECO:0007669"/>
    <property type="project" value="UniProtKB-UniRule"/>
</dbReference>
<evidence type="ECO:0000256" key="7">
    <source>
        <dbReference type="HAMAP-Rule" id="MF_00108"/>
    </source>
</evidence>
<evidence type="ECO:0000256" key="6">
    <source>
        <dbReference type="ARBA" id="ARBA00023229"/>
    </source>
</evidence>
<dbReference type="Proteomes" id="UP000000447">
    <property type="component" value="Chromosome"/>
</dbReference>
<organism evidence="8 9">
    <name type="scientific">Thermomicrobium roseum (strain ATCC 27502 / DSM 5159 / P-2)</name>
    <dbReference type="NCBI Taxonomy" id="309801"/>
    <lineage>
        <taxon>Bacteria</taxon>
        <taxon>Pseudomonadati</taxon>
        <taxon>Thermomicrobiota</taxon>
        <taxon>Thermomicrobia</taxon>
        <taxon>Thermomicrobiales</taxon>
        <taxon>Thermomicrobiaceae</taxon>
        <taxon>Thermomicrobium</taxon>
    </lineage>
</organism>
<evidence type="ECO:0000256" key="1">
    <source>
        <dbReference type="ARBA" id="ARBA00001282"/>
    </source>
</evidence>
<dbReference type="PROSITE" id="PS01295">
    <property type="entry name" value="ISPD"/>
    <property type="match status" value="1"/>
</dbReference>
<dbReference type="NCBIfam" id="TIGR00453">
    <property type="entry name" value="ispD"/>
    <property type="match status" value="1"/>
</dbReference>
<dbReference type="CDD" id="cd02516">
    <property type="entry name" value="CDP-ME_synthetase"/>
    <property type="match status" value="1"/>
</dbReference>
<dbReference type="InterPro" id="IPR050088">
    <property type="entry name" value="IspD/TarI_cytidylyltransf_bact"/>
</dbReference>
<dbReference type="InterPro" id="IPR034683">
    <property type="entry name" value="IspD/TarI"/>
</dbReference>
<dbReference type="GO" id="GO:0019288">
    <property type="term" value="P:isopentenyl diphosphate biosynthetic process, methylerythritol 4-phosphate pathway"/>
    <property type="evidence" value="ECO:0007669"/>
    <property type="project" value="UniProtKB-UniRule"/>
</dbReference>
<dbReference type="HAMAP" id="MF_00108">
    <property type="entry name" value="IspD"/>
    <property type="match status" value="1"/>
</dbReference>
<dbReference type="PANTHER" id="PTHR32125:SF4">
    <property type="entry name" value="2-C-METHYL-D-ERYTHRITOL 4-PHOSPHATE CYTIDYLYLTRANSFERASE, CHLOROPLASTIC"/>
    <property type="match status" value="1"/>
</dbReference>
<keyword evidence="4 7" id="KW-0808">Transferase</keyword>
<dbReference type="FunFam" id="3.90.550.10:FF:000003">
    <property type="entry name" value="2-C-methyl-D-erythritol 4-phosphate cytidylyltransferase"/>
    <property type="match status" value="1"/>
</dbReference>
<dbReference type="Pfam" id="PF01128">
    <property type="entry name" value="IspD"/>
    <property type="match status" value="1"/>
</dbReference>
<dbReference type="UniPathway" id="UPA00056">
    <property type="reaction ID" value="UER00093"/>
</dbReference>
<feature type="site" description="Transition state stabilizer" evidence="7">
    <location>
        <position position="15"/>
    </location>
</feature>
<dbReference type="InterPro" id="IPR029044">
    <property type="entry name" value="Nucleotide-diphossugar_trans"/>
</dbReference>
<protein>
    <recommendedName>
        <fullName evidence="7">2-C-methyl-D-erythritol 4-phosphate cytidylyltransferase</fullName>
        <ecNumber evidence="7">2.7.7.60</ecNumber>
    </recommendedName>
    <alternativeName>
        <fullName evidence="7">4-diphosphocytidyl-2C-methyl-D-erythritol synthase</fullName>
    </alternativeName>
    <alternativeName>
        <fullName evidence="7">MEP cytidylyltransferase</fullName>
        <shortName evidence="7">MCT</shortName>
    </alternativeName>
</protein>
<dbReference type="InterPro" id="IPR018294">
    <property type="entry name" value="ISPD_synthase_CS"/>
</dbReference>
<comment type="catalytic activity">
    <reaction evidence="1 7">
        <text>2-C-methyl-D-erythritol 4-phosphate + CTP + H(+) = 4-CDP-2-C-methyl-D-erythritol + diphosphate</text>
        <dbReference type="Rhea" id="RHEA:13429"/>
        <dbReference type="ChEBI" id="CHEBI:15378"/>
        <dbReference type="ChEBI" id="CHEBI:33019"/>
        <dbReference type="ChEBI" id="CHEBI:37563"/>
        <dbReference type="ChEBI" id="CHEBI:57823"/>
        <dbReference type="ChEBI" id="CHEBI:58262"/>
        <dbReference type="EC" id="2.7.7.60"/>
    </reaction>
</comment>
<comment type="pathway">
    <text evidence="2 7">Isoprenoid biosynthesis; isopentenyl diphosphate biosynthesis via DXP pathway; isopentenyl diphosphate from 1-deoxy-D-xylulose 5-phosphate: step 2/6.</text>
</comment>
<evidence type="ECO:0000313" key="8">
    <source>
        <dbReference type="EMBL" id="ACM04785.1"/>
    </source>
</evidence>
<proteinExistence type="inferred from homology"/>
<dbReference type="eggNOG" id="COG1211">
    <property type="taxonomic scope" value="Bacteria"/>
</dbReference>
<keyword evidence="9" id="KW-1185">Reference proteome</keyword>
<dbReference type="AlphaFoldDB" id="B9L113"/>
<evidence type="ECO:0000313" key="9">
    <source>
        <dbReference type="Proteomes" id="UP000000447"/>
    </source>
</evidence>
<dbReference type="HOGENOM" id="CLU_061281_1_0_0"/>
<keyword evidence="5 7" id="KW-0548">Nucleotidyltransferase</keyword>
<dbReference type="RefSeq" id="WP_015922666.1">
    <property type="nucleotide sequence ID" value="NC_011959.1"/>
</dbReference>
<feature type="site" description="Transition state stabilizer" evidence="7">
    <location>
        <position position="21"/>
    </location>
</feature>
<dbReference type="EC" id="2.7.7.60" evidence="7"/>
<keyword evidence="6 7" id="KW-0414">Isoprene biosynthesis</keyword>
<evidence type="ECO:0000256" key="5">
    <source>
        <dbReference type="ARBA" id="ARBA00022695"/>
    </source>
</evidence>
<feature type="site" description="Positions MEP for the nucleophilic attack" evidence="7">
    <location>
        <position position="209"/>
    </location>
</feature>
<gene>
    <name evidence="7 8" type="primary">ispD</name>
    <name evidence="8" type="ordered locus">trd_1724</name>
</gene>
<dbReference type="SUPFAM" id="SSF53448">
    <property type="entry name" value="Nucleotide-diphospho-sugar transferases"/>
    <property type="match status" value="1"/>
</dbReference>
<name>B9L113_THERP</name>
<dbReference type="EMBL" id="CP001275">
    <property type="protein sequence ID" value="ACM04785.1"/>
    <property type="molecule type" value="Genomic_DNA"/>
</dbReference>
<evidence type="ECO:0000256" key="2">
    <source>
        <dbReference type="ARBA" id="ARBA00004787"/>
    </source>
</evidence>
<accession>B9L113</accession>
<feature type="site" description="Positions MEP for the nucleophilic attack" evidence="7">
    <location>
        <position position="153"/>
    </location>
</feature>
<evidence type="ECO:0000256" key="4">
    <source>
        <dbReference type="ARBA" id="ARBA00022679"/>
    </source>
</evidence>
<comment type="similarity">
    <text evidence="3 7">Belongs to the IspD/TarI cytidylyltransferase family. IspD subfamily.</text>
</comment>
<dbReference type="PANTHER" id="PTHR32125">
    <property type="entry name" value="2-C-METHYL-D-ERYTHRITOL 4-PHOSPHATE CYTIDYLYLTRANSFERASE, CHLOROPLASTIC"/>
    <property type="match status" value="1"/>
</dbReference>
<dbReference type="STRING" id="309801.trd_1724"/>
<dbReference type="Gene3D" id="3.90.550.10">
    <property type="entry name" value="Spore Coat Polysaccharide Biosynthesis Protein SpsA, Chain A"/>
    <property type="match status" value="1"/>
</dbReference>
<dbReference type="InterPro" id="IPR001228">
    <property type="entry name" value="IspD"/>
</dbReference>
<sequence length="231" mass="24642">MTCSAVVPAAGRGQRLGGREKPLLPLAGRPALAWVLEALSASGVIAEIIVVASEANREAVESLCTALGLSLPVQVVIGGAERALSVRAGVEHVPDDRRYVLIHDAARPLVTPELVRRAIAAALRHGAAVAAIPVTDTIKQVASDGRVVTTPERSTLVAAQTPQVFRLDWLREAYRRAGAQWVTATDEAMLLERAGFPVFVFPGDPENLKLTTPIDVTIAELILERRMRGNA</sequence>
<comment type="function">
    <text evidence="7">Catalyzes the formation of 4-diphosphocytidyl-2-C-methyl-D-erythritol from CTP and 2-C-methyl-D-erythritol 4-phosphate (MEP).</text>
</comment>
<dbReference type="KEGG" id="tro:trd_1724"/>
<reference evidence="8 9" key="1">
    <citation type="journal article" date="2009" name="PLoS ONE">
        <title>Complete genome sequence of the aerobic CO-oxidizing thermophile Thermomicrobium roseum.</title>
        <authorList>
            <person name="Wu D."/>
            <person name="Raymond J."/>
            <person name="Wu M."/>
            <person name="Chatterji S."/>
            <person name="Ren Q."/>
            <person name="Graham J.E."/>
            <person name="Bryant D.A."/>
            <person name="Robb F."/>
            <person name="Colman A."/>
            <person name="Tallon L.J."/>
            <person name="Badger J.H."/>
            <person name="Madupu R."/>
            <person name="Ward N.L."/>
            <person name="Eisen J.A."/>
        </authorList>
    </citation>
    <scope>NUCLEOTIDE SEQUENCE [LARGE SCALE GENOMIC DNA]</scope>
    <source>
        <strain evidence="9">ATCC 27502 / DSM 5159 / P-2</strain>
    </source>
</reference>